<dbReference type="InterPro" id="IPR003660">
    <property type="entry name" value="HAMP_dom"/>
</dbReference>
<keyword evidence="5" id="KW-1133">Transmembrane helix</keyword>
<keyword evidence="4" id="KW-0175">Coiled coil</keyword>
<dbReference type="GO" id="GO:0007165">
    <property type="term" value="P:signal transduction"/>
    <property type="evidence" value="ECO:0007669"/>
    <property type="project" value="UniProtKB-KW"/>
</dbReference>
<reference evidence="8 9" key="1">
    <citation type="submission" date="2015-07" db="EMBL/GenBank/DDBJ databases">
        <title>Draft genome sequences of 17 French Clostridium botulinum group III.</title>
        <authorList>
            <person name="Woudstra C."/>
            <person name="Le Marechal C."/>
            <person name="Souillard R."/>
            <person name="Bayon-Auboyer M.-H."/>
            <person name="Dessouter D."/>
            <person name="Fach P."/>
        </authorList>
    </citation>
    <scope>NUCLEOTIDE SEQUENCE [LARGE SCALE GENOMIC DNA]</scope>
    <source>
        <strain evidence="8 9">12LNRI-CD</strain>
    </source>
</reference>
<accession>A0A9Q1ZDG2</accession>
<feature type="domain" description="Methyl-accepting transducer" evidence="6">
    <location>
        <begin position="263"/>
        <end position="534"/>
    </location>
</feature>
<comment type="similarity">
    <text evidence="2">Belongs to the methyl-accepting chemotaxis (MCP) protein family.</text>
</comment>
<feature type="transmembrane region" description="Helical" evidence="5">
    <location>
        <begin position="12"/>
        <end position="36"/>
    </location>
</feature>
<dbReference type="SMART" id="SM00304">
    <property type="entry name" value="HAMP"/>
    <property type="match status" value="1"/>
</dbReference>
<proteinExistence type="inferred from homology"/>
<dbReference type="Gene3D" id="1.10.287.950">
    <property type="entry name" value="Methyl-accepting chemotaxis protein"/>
    <property type="match status" value="1"/>
</dbReference>
<dbReference type="RefSeq" id="WP_013726293.1">
    <property type="nucleotide sequence ID" value="NZ_LGVO01000024.1"/>
</dbReference>
<dbReference type="SUPFAM" id="SSF58104">
    <property type="entry name" value="Methyl-accepting chemotaxis protein (MCP) signaling domain"/>
    <property type="match status" value="1"/>
</dbReference>
<keyword evidence="5" id="KW-0812">Transmembrane</keyword>
<dbReference type="GO" id="GO:0016020">
    <property type="term" value="C:membrane"/>
    <property type="evidence" value="ECO:0007669"/>
    <property type="project" value="InterPro"/>
</dbReference>
<keyword evidence="1 3" id="KW-0807">Transducer</keyword>
<dbReference type="PROSITE" id="PS50885">
    <property type="entry name" value="HAMP"/>
    <property type="match status" value="1"/>
</dbReference>
<keyword evidence="5" id="KW-0472">Membrane</keyword>
<protein>
    <submittedName>
        <fullName evidence="8">Chemotaxis protein</fullName>
    </submittedName>
</protein>
<feature type="domain" description="HAMP" evidence="7">
    <location>
        <begin position="192"/>
        <end position="244"/>
    </location>
</feature>
<dbReference type="SMART" id="SM00283">
    <property type="entry name" value="MA"/>
    <property type="match status" value="1"/>
</dbReference>
<evidence type="ECO:0000259" key="7">
    <source>
        <dbReference type="PROSITE" id="PS50885"/>
    </source>
</evidence>
<feature type="coiled-coil region" evidence="4">
    <location>
        <begin position="502"/>
        <end position="529"/>
    </location>
</feature>
<evidence type="ECO:0000259" key="6">
    <source>
        <dbReference type="PROSITE" id="PS50111"/>
    </source>
</evidence>
<evidence type="ECO:0000256" key="2">
    <source>
        <dbReference type="ARBA" id="ARBA00029447"/>
    </source>
</evidence>
<dbReference type="EMBL" id="LGVR01000028">
    <property type="protein sequence ID" value="KOA88572.1"/>
    <property type="molecule type" value="Genomic_DNA"/>
</dbReference>
<evidence type="ECO:0000313" key="9">
    <source>
        <dbReference type="Proteomes" id="UP000037540"/>
    </source>
</evidence>
<feature type="transmembrane region" description="Helical" evidence="5">
    <location>
        <begin position="171"/>
        <end position="190"/>
    </location>
</feature>
<dbReference type="Proteomes" id="UP000037540">
    <property type="component" value="Unassembled WGS sequence"/>
</dbReference>
<dbReference type="CDD" id="cd06225">
    <property type="entry name" value="HAMP"/>
    <property type="match status" value="1"/>
</dbReference>
<dbReference type="PANTHER" id="PTHR32089:SF112">
    <property type="entry name" value="LYSOZYME-LIKE PROTEIN-RELATED"/>
    <property type="match status" value="1"/>
</dbReference>
<dbReference type="Pfam" id="PF00015">
    <property type="entry name" value="MCPsignal"/>
    <property type="match status" value="1"/>
</dbReference>
<evidence type="ECO:0000256" key="1">
    <source>
        <dbReference type="ARBA" id="ARBA00023224"/>
    </source>
</evidence>
<name>A0A9Q1ZDG2_CLOBO</name>
<evidence type="ECO:0000256" key="4">
    <source>
        <dbReference type="SAM" id="Coils"/>
    </source>
</evidence>
<dbReference type="AlphaFoldDB" id="A0A9Q1ZDG2"/>
<dbReference type="Gene3D" id="6.10.340.10">
    <property type="match status" value="1"/>
</dbReference>
<evidence type="ECO:0000256" key="5">
    <source>
        <dbReference type="SAM" id="Phobius"/>
    </source>
</evidence>
<sequence length="550" mass="60421">MFNSLRGKIMWSFVAVTLGAMIIFTYISTECVNAALERQMSSVGKMVANTVLNAINDIPFDKGDKINQELSTIKNGSGGELRYIVLVKKDKSVVGSSELGKDVEYKDKNNIVDKALSGTRVNQIYKNETGEEICNVSLPICEDNSDTVVAVMSMGISLANSQHRVKNAVKVFSILTLIILGIVIVVSRIISKNIVKPINKMSREMKNVVNGDFTIHFSPKGNDEVADLMHSLNYVMDTLREIIGKVQEVSLNLNEMASNLSDSSEEVASSGEDAIQNVDQIVNMTNNQAEIISETTESIEHFSDNIDIIHDRIEKVLTSNNVIKGSAEDGENQLNSLIQVVDDMKKSFENSSDKIEFLTNNIGEITKVMDVINAVAKQTNLLALNAAIEASRAGESGKGFAVVAEEIRKLAEQVLESSSSINDLVDTIMINTRDVSETTNLVSNKVKTEMDVLDDTVTSFKSILNEIENATPYIDNVYKAIEKSVNAKDKILEKVETINSNSQELSANMQEISNSIEEQEASVEEISSSSQELLAISSEFTQKVSKFKVN</sequence>
<organism evidence="8 9">
    <name type="scientific">Clostridium botulinum</name>
    <dbReference type="NCBI Taxonomy" id="1491"/>
    <lineage>
        <taxon>Bacteria</taxon>
        <taxon>Bacillati</taxon>
        <taxon>Bacillota</taxon>
        <taxon>Clostridia</taxon>
        <taxon>Eubacteriales</taxon>
        <taxon>Clostridiaceae</taxon>
        <taxon>Clostridium</taxon>
    </lineage>
</organism>
<evidence type="ECO:0000313" key="8">
    <source>
        <dbReference type="EMBL" id="KOA88572.1"/>
    </source>
</evidence>
<comment type="caution">
    <text evidence="8">The sequence shown here is derived from an EMBL/GenBank/DDBJ whole genome shotgun (WGS) entry which is preliminary data.</text>
</comment>
<gene>
    <name evidence="8" type="ORF">ADU74_06450</name>
</gene>
<dbReference type="PROSITE" id="PS50111">
    <property type="entry name" value="CHEMOTAXIS_TRANSDUC_2"/>
    <property type="match status" value="1"/>
</dbReference>
<dbReference type="PANTHER" id="PTHR32089">
    <property type="entry name" value="METHYL-ACCEPTING CHEMOTAXIS PROTEIN MCPB"/>
    <property type="match status" value="1"/>
</dbReference>
<evidence type="ECO:0000256" key="3">
    <source>
        <dbReference type="PROSITE-ProRule" id="PRU00284"/>
    </source>
</evidence>
<dbReference type="Pfam" id="PF00672">
    <property type="entry name" value="HAMP"/>
    <property type="match status" value="1"/>
</dbReference>
<dbReference type="InterPro" id="IPR004089">
    <property type="entry name" value="MCPsignal_dom"/>
</dbReference>